<keyword evidence="4" id="KW-0234">DNA repair</keyword>
<dbReference type="EC" id="3.2.2.21" evidence="2"/>
<organism evidence="6 7">
    <name type="scientific">Leeia speluncae</name>
    <dbReference type="NCBI Taxonomy" id="2884804"/>
    <lineage>
        <taxon>Bacteria</taxon>
        <taxon>Pseudomonadati</taxon>
        <taxon>Pseudomonadota</taxon>
        <taxon>Betaproteobacteria</taxon>
        <taxon>Neisseriales</taxon>
        <taxon>Leeiaceae</taxon>
        <taxon>Leeia</taxon>
    </lineage>
</organism>
<evidence type="ECO:0000313" key="7">
    <source>
        <dbReference type="Proteomes" id="UP001165395"/>
    </source>
</evidence>
<accession>A0ABS8D861</accession>
<dbReference type="SUPFAM" id="SSF48150">
    <property type="entry name" value="DNA-glycosylase"/>
    <property type="match status" value="1"/>
</dbReference>
<reference evidence="6" key="1">
    <citation type="submission" date="2021-10" db="EMBL/GenBank/DDBJ databases">
        <title>The complete genome sequence of Leeia sp. TBRC 13508.</title>
        <authorList>
            <person name="Charoenyingcharoen P."/>
            <person name="Yukphan P."/>
        </authorList>
    </citation>
    <scope>NUCLEOTIDE SEQUENCE</scope>
    <source>
        <strain evidence="6">TBRC 13508</strain>
    </source>
</reference>
<evidence type="ECO:0000256" key="4">
    <source>
        <dbReference type="ARBA" id="ARBA00023204"/>
    </source>
</evidence>
<evidence type="ECO:0000259" key="5">
    <source>
        <dbReference type="SMART" id="SM00478"/>
    </source>
</evidence>
<dbReference type="EMBL" id="JAJBZT010000006">
    <property type="protein sequence ID" value="MCB6184400.1"/>
    <property type="molecule type" value="Genomic_DNA"/>
</dbReference>
<name>A0ABS8D861_9NEIS</name>
<gene>
    <name evidence="6" type="ORF">LIN78_12670</name>
</gene>
<proteinExistence type="predicted"/>
<evidence type="ECO:0000313" key="6">
    <source>
        <dbReference type="EMBL" id="MCB6184400.1"/>
    </source>
</evidence>
<protein>
    <recommendedName>
        <fullName evidence="2">DNA-3-methyladenine glycosylase II</fullName>
        <ecNumber evidence="2">3.2.2.21</ecNumber>
    </recommendedName>
</protein>
<keyword evidence="3" id="KW-0227">DNA damage</keyword>
<evidence type="ECO:0000256" key="1">
    <source>
        <dbReference type="ARBA" id="ARBA00000086"/>
    </source>
</evidence>
<dbReference type="SMART" id="SM00478">
    <property type="entry name" value="ENDO3c"/>
    <property type="match status" value="1"/>
</dbReference>
<dbReference type="InterPro" id="IPR011257">
    <property type="entry name" value="DNA_glycosylase"/>
</dbReference>
<dbReference type="PANTHER" id="PTHR43003:SF5">
    <property type="entry name" value="DNA-3-METHYLADENINE GLYCOSYLASE"/>
    <property type="match status" value="1"/>
</dbReference>
<evidence type="ECO:0000256" key="3">
    <source>
        <dbReference type="ARBA" id="ARBA00022763"/>
    </source>
</evidence>
<dbReference type="CDD" id="cd00056">
    <property type="entry name" value="ENDO3c"/>
    <property type="match status" value="1"/>
</dbReference>
<dbReference type="Gene3D" id="1.10.1670.40">
    <property type="match status" value="1"/>
</dbReference>
<dbReference type="RefSeq" id="WP_227181209.1">
    <property type="nucleotide sequence ID" value="NZ_JAJBZT010000006.1"/>
</dbReference>
<dbReference type="Gene3D" id="1.10.340.30">
    <property type="entry name" value="Hypothetical protein, domain 2"/>
    <property type="match status" value="1"/>
</dbReference>
<keyword evidence="7" id="KW-1185">Reference proteome</keyword>
<dbReference type="InterPro" id="IPR051912">
    <property type="entry name" value="Alkylbase_DNA_Glycosylase/TA"/>
</dbReference>
<dbReference type="Pfam" id="PF00730">
    <property type="entry name" value="HhH-GPD"/>
    <property type="match status" value="1"/>
</dbReference>
<sequence length="211" mass="24015">MNLPTKKTPEYWDDAIRVLSNQDLALVGLFQAYRGETLSGGGDAFKTLANAIVGQQISVKAAESIWQRLLNRLGSISPESILAIDGELLRQEGLSKRKVEYIVDLSKHFVEGKINPLHFHEMTDEEVIKALTDVRGIGRWTAEMFLIFHLLRQDVLPLDDIGLQRAVAKHYGWEYPFAVSKLAVFAERWAPYRTVATWFMWRSLDPIPVAY</sequence>
<dbReference type="PANTHER" id="PTHR43003">
    <property type="entry name" value="DNA-3-METHYLADENINE GLYCOSYLASE"/>
    <property type="match status" value="1"/>
</dbReference>
<feature type="domain" description="HhH-GPD" evidence="5">
    <location>
        <begin position="53"/>
        <end position="205"/>
    </location>
</feature>
<dbReference type="InterPro" id="IPR003265">
    <property type="entry name" value="HhH-GPD_domain"/>
</dbReference>
<dbReference type="Proteomes" id="UP001165395">
    <property type="component" value="Unassembled WGS sequence"/>
</dbReference>
<comment type="caution">
    <text evidence="6">The sequence shown here is derived from an EMBL/GenBank/DDBJ whole genome shotgun (WGS) entry which is preliminary data.</text>
</comment>
<evidence type="ECO:0000256" key="2">
    <source>
        <dbReference type="ARBA" id="ARBA00012000"/>
    </source>
</evidence>
<comment type="catalytic activity">
    <reaction evidence="1">
        <text>Hydrolysis of alkylated DNA, releasing 3-methyladenine, 3-methylguanine, 7-methylguanine and 7-methyladenine.</text>
        <dbReference type="EC" id="3.2.2.21"/>
    </reaction>
</comment>